<dbReference type="HOGENOM" id="CLU_138407_0_0_3"/>
<reference evidence="1 2" key="1">
    <citation type="journal article" date="2013" name="PLoS ONE">
        <title>Cultivation and Complete Genome Sequencing of Gloeobacter kilaueensis sp. nov., from a Lava Cave in Kilauea Caldera, Hawai'i.</title>
        <authorList>
            <person name="Saw J.H."/>
            <person name="Schatz M."/>
            <person name="Brown M.V."/>
            <person name="Kunkel D.D."/>
            <person name="Foster J.S."/>
            <person name="Shick H."/>
            <person name="Christensen S."/>
            <person name="Hou S."/>
            <person name="Wan X."/>
            <person name="Donachie S.P."/>
        </authorList>
    </citation>
    <scope>NUCLEOTIDE SEQUENCE [LARGE SCALE GENOMIC DNA]</scope>
    <source>
        <strain evidence="2">JS</strain>
    </source>
</reference>
<dbReference type="Pfam" id="PF13551">
    <property type="entry name" value="HTH_29"/>
    <property type="match status" value="1"/>
</dbReference>
<evidence type="ECO:0000313" key="1">
    <source>
        <dbReference type="EMBL" id="AGY56392.1"/>
    </source>
</evidence>
<evidence type="ECO:0000313" key="2">
    <source>
        <dbReference type="Proteomes" id="UP000017396"/>
    </source>
</evidence>
<sequence length="170" mass="19632">MPRRITITPHLSIEELEKRYRRASDAVVRAQFQILWLLSQGRSTRQVAEVTGYSAPWIRMIVRRYNRSGPAAITDGRRTNPGAQPLLPEQLQSELYRALQADPPDGGKWNSRKVAEWMSKQLNRSVAVQRGWEYLRALESDAPPFQMPHPRIQSLAARFRKQIEDDNPTD</sequence>
<dbReference type="eggNOG" id="COG3415">
    <property type="taxonomic scope" value="Bacteria"/>
</dbReference>
<protein>
    <submittedName>
        <fullName evidence="1">Uncharacterized protein</fullName>
    </submittedName>
</protein>
<dbReference type="InterPro" id="IPR009057">
    <property type="entry name" value="Homeodomain-like_sf"/>
</dbReference>
<dbReference type="STRING" id="1183438.GKIL_0145"/>
<organism evidence="1 2">
    <name type="scientific">Gloeobacter kilaueensis (strain ATCC BAA-2537 / CCAP 1431/1 / ULC 316 / JS1)</name>
    <dbReference type="NCBI Taxonomy" id="1183438"/>
    <lineage>
        <taxon>Bacteria</taxon>
        <taxon>Bacillati</taxon>
        <taxon>Cyanobacteriota</taxon>
        <taxon>Cyanophyceae</taxon>
        <taxon>Gloeobacterales</taxon>
        <taxon>Gloeobacteraceae</taxon>
        <taxon>Gloeobacter</taxon>
    </lineage>
</organism>
<proteinExistence type="predicted"/>
<accession>U5QBX1</accession>
<dbReference type="AlphaFoldDB" id="U5QBX1"/>
<dbReference type="KEGG" id="glj:GKIL_0145"/>
<dbReference type="Proteomes" id="UP000017396">
    <property type="component" value="Chromosome"/>
</dbReference>
<dbReference type="EMBL" id="CP003587">
    <property type="protein sequence ID" value="AGY56392.1"/>
    <property type="molecule type" value="Genomic_DNA"/>
</dbReference>
<dbReference type="SUPFAM" id="SSF46689">
    <property type="entry name" value="Homeodomain-like"/>
    <property type="match status" value="1"/>
</dbReference>
<keyword evidence="2" id="KW-1185">Reference proteome</keyword>
<name>U5QBX1_GLOK1</name>
<gene>
    <name evidence="1" type="ORF">GKIL_0145</name>
</gene>
<dbReference type="RefSeq" id="WP_023171391.1">
    <property type="nucleotide sequence ID" value="NC_022600.1"/>
</dbReference>